<dbReference type="InterPro" id="IPR009057">
    <property type="entry name" value="Homeodomain-like_sf"/>
</dbReference>
<name>A0A372LDB7_9BACI</name>
<dbReference type="Gene3D" id="1.10.10.60">
    <property type="entry name" value="Homeodomain-like"/>
    <property type="match status" value="1"/>
</dbReference>
<dbReference type="InterPro" id="IPR006119">
    <property type="entry name" value="Resolv_N"/>
</dbReference>
<dbReference type="InterPro" id="IPR006120">
    <property type="entry name" value="Resolvase_HTH_dom"/>
</dbReference>
<dbReference type="SUPFAM" id="SSF46689">
    <property type="entry name" value="Homeodomain-like"/>
    <property type="match status" value="1"/>
</dbReference>
<protein>
    <submittedName>
        <fullName evidence="2">Recombinase family protein</fullName>
    </submittedName>
</protein>
<keyword evidence="3" id="KW-1185">Reference proteome</keyword>
<evidence type="ECO:0000313" key="3">
    <source>
        <dbReference type="Proteomes" id="UP000264541"/>
    </source>
</evidence>
<accession>A0A372LDB7</accession>
<dbReference type="PROSITE" id="PS51736">
    <property type="entry name" value="RECOMBINASES_3"/>
    <property type="match status" value="1"/>
</dbReference>
<evidence type="ECO:0000259" key="1">
    <source>
        <dbReference type="PROSITE" id="PS51736"/>
    </source>
</evidence>
<reference evidence="2 3" key="1">
    <citation type="submission" date="2018-08" db="EMBL/GenBank/DDBJ databases">
        <title>Bacillus chawlae sp. nov., Bacillus glennii sp. nov., and Bacillus saganii sp. nov. Isolated from the Vehicle Assembly Building at Kennedy Space Center where the Viking Spacecraft were Assembled.</title>
        <authorList>
            <person name="Seuylemezian A."/>
            <person name="Vaishampayan P."/>
        </authorList>
    </citation>
    <scope>NUCLEOTIDE SEQUENCE [LARGE SCALE GENOMIC DNA]</scope>
    <source>
        <strain evidence="2 3">V47-23a</strain>
    </source>
</reference>
<dbReference type="GO" id="GO:0003677">
    <property type="term" value="F:DNA binding"/>
    <property type="evidence" value="ECO:0007669"/>
    <property type="project" value="InterPro"/>
</dbReference>
<comment type="caution">
    <text evidence="2">The sequence shown here is derived from an EMBL/GenBank/DDBJ whole genome shotgun (WGS) entry which is preliminary data.</text>
</comment>
<dbReference type="AlphaFoldDB" id="A0A372LDB7"/>
<dbReference type="EMBL" id="QVTE01000063">
    <property type="protein sequence ID" value="RFU63698.1"/>
    <property type="molecule type" value="Genomic_DNA"/>
</dbReference>
<dbReference type="Pfam" id="PF02796">
    <property type="entry name" value="HTH_7"/>
    <property type="match status" value="1"/>
</dbReference>
<evidence type="ECO:0000313" key="2">
    <source>
        <dbReference type="EMBL" id="RFU63698.1"/>
    </source>
</evidence>
<proteinExistence type="predicted"/>
<dbReference type="Proteomes" id="UP000264541">
    <property type="component" value="Unassembled WGS sequence"/>
</dbReference>
<dbReference type="GO" id="GO:0000150">
    <property type="term" value="F:DNA strand exchange activity"/>
    <property type="evidence" value="ECO:0007669"/>
    <property type="project" value="InterPro"/>
</dbReference>
<feature type="domain" description="Resolvase/invertase-type recombinase catalytic" evidence="1">
    <location>
        <begin position="1"/>
        <end position="17"/>
    </location>
</feature>
<sequence length="74" mass="8505">MMKEKQRAGIELAKQKGKYKGRPKKYTEKNSIINQATEWYKQGDKTVKEISQVLGIGETTVYRVVKSRGITRSN</sequence>
<organism evidence="2 3">
    <name type="scientific">Peribacillus saganii</name>
    <dbReference type="NCBI Taxonomy" id="2303992"/>
    <lineage>
        <taxon>Bacteria</taxon>
        <taxon>Bacillati</taxon>
        <taxon>Bacillota</taxon>
        <taxon>Bacilli</taxon>
        <taxon>Bacillales</taxon>
        <taxon>Bacillaceae</taxon>
        <taxon>Peribacillus</taxon>
    </lineage>
</organism>
<gene>
    <name evidence="2" type="ORF">D0469_19305</name>
</gene>